<feature type="region of interest" description="Disordered" evidence="5">
    <location>
        <begin position="214"/>
        <end position="235"/>
    </location>
</feature>
<keyword evidence="4" id="KW-0472">Membrane</keyword>
<evidence type="ECO:0000256" key="6">
    <source>
        <dbReference type="SAM" id="SignalP"/>
    </source>
</evidence>
<dbReference type="GO" id="GO:0005886">
    <property type="term" value="C:plasma membrane"/>
    <property type="evidence" value="ECO:0007669"/>
    <property type="project" value="UniProtKB-SubCell"/>
</dbReference>
<feature type="chain" id="PRO_5011554506" evidence="6">
    <location>
        <begin position="23"/>
        <end position="319"/>
    </location>
</feature>
<dbReference type="OrthoDB" id="5292493at2"/>
<dbReference type="RefSeq" id="WP_092771759.1">
    <property type="nucleotide sequence ID" value="NZ_FOHS01000003.1"/>
</dbReference>
<keyword evidence="8" id="KW-1185">Reference proteome</keyword>
<evidence type="ECO:0000313" key="8">
    <source>
        <dbReference type="Proteomes" id="UP000198697"/>
    </source>
</evidence>
<dbReference type="STRING" id="82805.SAMN04487998_2384"/>
<dbReference type="AlphaFoldDB" id="A0A1I0GF42"/>
<dbReference type="InterPro" id="IPR009722">
    <property type="entry name" value="YjiK/CarP"/>
</dbReference>
<organism evidence="7 8">
    <name type="scientific">Hymenobacter actinosclerus</name>
    <dbReference type="NCBI Taxonomy" id="82805"/>
    <lineage>
        <taxon>Bacteria</taxon>
        <taxon>Pseudomonadati</taxon>
        <taxon>Bacteroidota</taxon>
        <taxon>Cytophagia</taxon>
        <taxon>Cytophagales</taxon>
        <taxon>Hymenobacteraceae</taxon>
        <taxon>Hymenobacter</taxon>
    </lineage>
</organism>
<gene>
    <name evidence="7" type="ORF">SAMN04487998_2384</name>
</gene>
<dbReference type="EMBL" id="FOHS01000003">
    <property type="protein sequence ID" value="SET69705.1"/>
    <property type="molecule type" value="Genomic_DNA"/>
</dbReference>
<feature type="signal peptide" evidence="6">
    <location>
        <begin position="1"/>
        <end position="22"/>
    </location>
</feature>
<comment type="similarity">
    <text evidence="2">Belongs to the YjiK family.</text>
</comment>
<evidence type="ECO:0000313" key="7">
    <source>
        <dbReference type="EMBL" id="SET69705.1"/>
    </source>
</evidence>
<evidence type="ECO:0000256" key="1">
    <source>
        <dbReference type="ARBA" id="ARBA00004236"/>
    </source>
</evidence>
<evidence type="ECO:0000256" key="4">
    <source>
        <dbReference type="ARBA" id="ARBA00023136"/>
    </source>
</evidence>
<dbReference type="Proteomes" id="UP000198697">
    <property type="component" value="Unassembled WGS sequence"/>
</dbReference>
<reference evidence="8" key="1">
    <citation type="submission" date="2016-10" db="EMBL/GenBank/DDBJ databases">
        <authorList>
            <person name="Varghese N."/>
            <person name="Submissions S."/>
        </authorList>
    </citation>
    <scope>NUCLEOTIDE SEQUENCE [LARGE SCALE GENOMIC DNA]</scope>
    <source>
        <strain evidence="8">DSM 15310</strain>
    </source>
</reference>
<evidence type="ECO:0000256" key="5">
    <source>
        <dbReference type="SAM" id="MobiDB-lite"/>
    </source>
</evidence>
<comment type="subcellular location">
    <subcellularLocation>
        <location evidence="1">Cell membrane</location>
    </subcellularLocation>
</comment>
<accession>A0A1I0GF42</accession>
<dbReference type="Pfam" id="PF06977">
    <property type="entry name" value="SdiA-regulated"/>
    <property type="match status" value="1"/>
</dbReference>
<name>A0A1I0GF42_9BACT</name>
<evidence type="ECO:0000256" key="2">
    <source>
        <dbReference type="ARBA" id="ARBA00009852"/>
    </source>
</evidence>
<evidence type="ECO:0000256" key="3">
    <source>
        <dbReference type="ARBA" id="ARBA00022475"/>
    </source>
</evidence>
<proteinExistence type="inferred from homology"/>
<dbReference type="InterPro" id="IPR011042">
    <property type="entry name" value="6-blade_b-propeller_TolB-like"/>
</dbReference>
<sequence length="319" mass="33675">MINPLFLPLALLLNYCAPTSDASALTAPDSRSSAASSGPSAPVSGRLAYDFSQPAATYPMPAELAELSGIVFSGQGQLTGVQDETGRLYEYSLTDKRVTRTVDFGPAGDYEDLARVGNDWFVLRSDGTLFRHSASGTRQYQTGLTIENNAEGLTYDARSKTLLVACKGSPGGNLTATKRAIYRLDPTTFKVQTPAAYVLDVDAIVASVPKPAGADVAPETARKGKKGKKSKQAGGLKGFAPSAVAVHPRTGHVFVLSARQNALVELNEAGELLAVAPLPGNLFPQAEGLAFTPEGDLYIATEAGKKSGQAMVHLFREQR</sequence>
<keyword evidence="6" id="KW-0732">Signal</keyword>
<keyword evidence="3" id="KW-1003">Cell membrane</keyword>
<dbReference type="Gene3D" id="2.120.10.30">
    <property type="entry name" value="TolB, C-terminal domain"/>
    <property type="match status" value="1"/>
</dbReference>
<dbReference type="SUPFAM" id="SSF101898">
    <property type="entry name" value="NHL repeat"/>
    <property type="match status" value="1"/>
</dbReference>
<protein>
    <submittedName>
        <fullName evidence="7">Uncharacterized protein YjiK</fullName>
    </submittedName>
</protein>